<organism evidence="1 2">
    <name type="scientific">Timema podura</name>
    <name type="common">Walking stick</name>
    <dbReference type="NCBI Taxonomy" id="61482"/>
    <lineage>
        <taxon>Eukaryota</taxon>
        <taxon>Metazoa</taxon>
        <taxon>Ecdysozoa</taxon>
        <taxon>Arthropoda</taxon>
        <taxon>Hexapoda</taxon>
        <taxon>Insecta</taxon>
        <taxon>Pterygota</taxon>
        <taxon>Neoptera</taxon>
        <taxon>Polyneoptera</taxon>
        <taxon>Phasmatodea</taxon>
        <taxon>Timematodea</taxon>
        <taxon>Timematoidea</taxon>
        <taxon>Timematidae</taxon>
        <taxon>Timema</taxon>
    </lineage>
</organism>
<dbReference type="Proteomes" id="UP001153148">
    <property type="component" value="Unassembled WGS sequence"/>
</dbReference>
<name>A0ABN7PGR5_TIMPD</name>
<comment type="caution">
    <text evidence="1">The sequence shown here is derived from an EMBL/GenBank/DDBJ whole genome shotgun (WGS) entry which is preliminary data.</text>
</comment>
<gene>
    <name evidence="1" type="ORF">TPAB3V08_LOCUS13908</name>
</gene>
<evidence type="ECO:0000313" key="2">
    <source>
        <dbReference type="Proteomes" id="UP001153148"/>
    </source>
</evidence>
<dbReference type="EMBL" id="CAJPIN010061475">
    <property type="protein sequence ID" value="CAG2066965.1"/>
    <property type="molecule type" value="Genomic_DNA"/>
</dbReference>
<evidence type="ECO:0000313" key="1">
    <source>
        <dbReference type="EMBL" id="CAG2066965.1"/>
    </source>
</evidence>
<evidence type="ECO:0008006" key="3">
    <source>
        <dbReference type="Google" id="ProtNLM"/>
    </source>
</evidence>
<feature type="non-terminal residue" evidence="1">
    <location>
        <position position="161"/>
    </location>
</feature>
<reference evidence="1" key="1">
    <citation type="submission" date="2021-03" db="EMBL/GenBank/DDBJ databases">
        <authorList>
            <person name="Tran Van P."/>
        </authorList>
    </citation>
    <scope>NUCLEOTIDE SEQUENCE</scope>
</reference>
<sequence length="161" mass="17925">MSCPCDFRPRCQLFPAHPLGSTINKTTWDLTPGDILCLGAVMMFILTPPVCIPLALSHWDLEGANETCDGKAICDPHSPRSRAPDDFDWRDRNCLCDTLCAQYGDCCLDSPFFVAAEQRRGVASFTCVELRQFGGVYMHTACPPEWSDAAVRIKCEADPRY</sequence>
<keyword evidence="2" id="KW-1185">Reference proteome</keyword>
<proteinExistence type="predicted"/>
<protein>
    <recommendedName>
        <fullName evidence="3">SMB domain-containing protein</fullName>
    </recommendedName>
</protein>
<accession>A0ABN7PGR5</accession>